<keyword evidence="2" id="KW-1185">Reference proteome</keyword>
<protein>
    <submittedName>
        <fullName evidence="1">Uncharacterized protein</fullName>
    </submittedName>
</protein>
<organism evidence="1 2">
    <name type="scientific">Aromia moschata</name>
    <dbReference type="NCBI Taxonomy" id="1265417"/>
    <lineage>
        <taxon>Eukaryota</taxon>
        <taxon>Metazoa</taxon>
        <taxon>Ecdysozoa</taxon>
        <taxon>Arthropoda</taxon>
        <taxon>Hexapoda</taxon>
        <taxon>Insecta</taxon>
        <taxon>Pterygota</taxon>
        <taxon>Neoptera</taxon>
        <taxon>Endopterygota</taxon>
        <taxon>Coleoptera</taxon>
        <taxon>Polyphaga</taxon>
        <taxon>Cucujiformia</taxon>
        <taxon>Chrysomeloidea</taxon>
        <taxon>Cerambycidae</taxon>
        <taxon>Cerambycinae</taxon>
        <taxon>Callichromatini</taxon>
        <taxon>Aromia</taxon>
    </lineage>
</organism>
<dbReference type="EMBL" id="JAPWTK010000401">
    <property type="protein sequence ID" value="KAJ8940924.1"/>
    <property type="molecule type" value="Genomic_DNA"/>
</dbReference>
<dbReference type="Proteomes" id="UP001162162">
    <property type="component" value="Unassembled WGS sequence"/>
</dbReference>
<accession>A0AAV8XR49</accession>
<proteinExistence type="predicted"/>
<evidence type="ECO:0000313" key="1">
    <source>
        <dbReference type="EMBL" id="KAJ8940924.1"/>
    </source>
</evidence>
<name>A0AAV8XR49_9CUCU</name>
<dbReference type="InterPro" id="IPR029358">
    <property type="entry name" value="CFAP96"/>
</dbReference>
<dbReference type="AlphaFoldDB" id="A0AAV8XR49"/>
<gene>
    <name evidence="1" type="ORF">NQ318_015609</name>
</gene>
<sequence length="96" mass="10849">MVEKFPQWGNLYGKPDIERLGLFTEMPYMNGKGYVSLFPKPAVTKGRNIMCDGSKSKNGTQAGYFEKEFKRLFVGEAIKGRGRKPYAKSLILVYSS</sequence>
<comment type="caution">
    <text evidence="1">The sequence shown here is derived from an EMBL/GenBank/DDBJ whole genome shotgun (WGS) entry which is preliminary data.</text>
</comment>
<evidence type="ECO:0000313" key="2">
    <source>
        <dbReference type="Proteomes" id="UP001162162"/>
    </source>
</evidence>
<dbReference type="Pfam" id="PF15239">
    <property type="entry name" value="CFAP96-like"/>
    <property type="match status" value="1"/>
</dbReference>
<reference evidence="1" key="1">
    <citation type="journal article" date="2023" name="Insect Mol. Biol.">
        <title>Genome sequencing provides insights into the evolution of gene families encoding plant cell wall-degrading enzymes in longhorned beetles.</title>
        <authorList>
            <person name="Shin N.R."/>
            <person name="Okamura Y."/>
            <person name="Kirsch R."/>
            <person name="Pauchet Y."/>
        </authorList>
    </citation>
    <scope>NUCLEOTIDE SEQUENCE</scope>
    <source>
        <strain evidence="1">AMC_N1</strain>
    </source>
</reference>